<dbReference type="PROSITE" id="PS50088">
    <property type="entry name" value="ANK_REPEAT"/>
    <property type="match status" value="6"/>
</dbReference>
<feature type="repeat" description="ANK" evidence="22">
    <location>
        <begin position="93"/>
        <end position="125"/>
    </location>
</feature>
<keyword evidence="13" id="KW-0638">Presynaptic neurotoxin</keyword>
<evidence type="ECO:0000256" key="5">
    <source>
        <dbReference type="ARBA" id="ARBA00022448"/>
    </source>
</evidence>
<dbReference type="GO" id="GO:0005886">
    <property type="term" value="C:plasma membrane"/>
    <property type="evidence" value="ECO:0007669"/>
    <property type="project" value="UniProtKB-SubCell"/>
</dbReference>
<dbReference type="PRINTS" id="PR00253">
    <property type="entry name" value="GABAARECEPTR"/>
</dbReference>
<dbReference type="SUPFAM" id="SSF48452">
    <property type="entry name" value="TPR-like"/>
    <property type="match status" value="1"/>
</dbReference>
<evidence type="ECO:0000256" key="14">
    <source>
        <dbReference type="ARBA" id="ARBA00023043"/>
    </source>
</evidence>
<dbReference type="PROSITE" id="PS50297">
    <property type="entry name" value="ANK_REP_REGION"/>
    <property type="match status" value="3"/>
</dbReference>
<sequence>MVASSGSLEVVEFLIKKNADMNSTDSSGAKPIHMAAKEGHRDVLEYFLSLGVSVDERGENDWTLMHYAAAENHSGICKFLSERGADVNAVSKGGTTPLHVAAEKGKLDAVLTLLEIGAFYDRRDENNRTPLEITEWMNTRIKISLIFASNMISAVQSNNRFKLVGLLMAGLDILKFNFVNVKNAENTASIHYAAWKGYERIVNILLRNKANPNSRTKNNCTALHYAAKFSHYGIVKDFLCNGAIFDAISASGKTPLQFSSNADVVTILELLKNTFLKIENKDRSILEDLKAIKDMDIAKAVVRAKNLQGRTMISVAILNNHPDIDDLKEIFQTDVLVPLKMAEKLYRHGNYEESFNLYQVVLQKRGSIFHLDDPAVLEIQKQLASFLIYYQDYNAALSLAQKVYQTMHNILGDRNKETLTVQCLIALTLECTGQEQQALKIYEDVSNKQREVLGLNHKETLATLTSMAELLYKENEFEMALKVNEEIFKTLNEYYEISPWTLRVQTNIAMILRKQEKFTEALETFRNISEAKEKLFGSNHQETLGTSTEIAVTLLCMGQEEESLKLHRRNVELQIELLGLAILTPCVQVQPSILLGVSPLQSLDFNTILPPTPKEYDNLQPPKENGQLNFFNFGLTLELSCAMKFEAYPHDTQTCSLKMESLSYTTDDLVFDWESQVPLVVEPTIELPQHILVDTKLGDCMQEYSTGNFTCIEVMFTLERRLGYYLFHTYIPTCLIVIMSWISFWIRADAVPARVTLCVTSLLTLATQHAQSQKSLPPVSYIKAIDIFMSTCTLFVFSSLMEYAIVNIVMGQAEDRERMANSLLNDVQLIRVEGDSRMPNGTKVARSPTLHRRSESLERQALKIDKFSRIVFPALFVVLNVAYWSYYLR</sequence>
<dbReference type="InterPro" id="IPR036719">
    <property type="entry name" value="Neuro-gated_channel_TM_sf"/>
</dbReference>
<keyword evidence="23" id="KW-1133">Transmembrane helix</keyword>
<comment type="similarity">
    <text evidence="19">Belongs to the cationic peptide 01 (latrotoxin) family. 03 (alpha-latrotoxin) subfamily.</text>
</comment>
<feature type="repeat" description="ANK" evidence="22">
    <location>
        <begin position="218"/>
        <end position="250"/>
    </location>
</feature>
<feature type="transmembrane region" description="Helical" evidence="23">
    <location>
        <begin position="751"/>
        <end position="767"/>
    </location>
</feature>
<keyword evidence="12" id="KW-0677">Repeat</keyword>
<evidence type="ECO:0000256" key="21">
    <source>
        <dbReference type="ARBA" id="ARBA00049811"/>
    </source>
</evidence>
<dbReference type="PANTHER" id="PTHR24198:SF165">
    <property type="entry name" value="ANKYRIN REPEAT-CONTAINING PROTEIN-RELATED"/>
    <property type="match status" value="1"/>
</dbReference>
<evidence type="ECO:0000256" key="16">
    <source>
        <dbReference type="ARBA" id="ARBA00023136"/>
    </source>
</evidence>
<comment type="subcellular location">
    <subcellularLocation>
        <location evidence="3">Cell membrane</location>
    </subcellularLocation>
    <subcellularLocation>
        <location evidence="1">Membrane</location>
        <topology evidence="1">Multi-pass membrane protein</topology>
    </subcellularLocation>
    <subcellularLocation>
        <location evidence="4">Secreted</location>
    </subcellularLocation>
    <subcellularLocation>
        <location evidence="2">Target cell membrane</location>
    </subcellularLocation>
</comment>
<dbReference type="SUPFAM" id="SSF48403">
    <property type="entry name" value="Ankyrin repeat"/>
    <property type="match status" value="1"/>
</dbReference>
<feature type="transmembrane region" description="Helical" evidence="23">
    <location>
        <begin position="722"/>
        <end position="744"/>
    </location>
</feature>
<gene>
    <name evidence="26" type="ORF">HNY73_019014</name>
</gene>
<evidence type="ECO:0000256" key="7">
    <source>
        <dbReference type="ARBA" id="ARBA00022483"/>
    </source>
</evidence>
<dbReference type="GO" id="GO:0090729">
    <property type="term" value="F:toxin activity"/>
    <property type="evidence" value="ECO:0007669"/>
    <property type="project" value="UniProtKB-KW"/>
</dbReference>
<comment type="caution">
    <text evidence="26">The sequence shown here is derived from an EMBL/GenBank/DDBJ whole genome shotgun (WGS) entry which is preliminary data.</text>
</comment>
<dbReference type="Pfam" id="PF12796">
    <property type="entry name" value="Ank_2"/>
    <property type="match status" value="2"/>
</dbReference>
<evidence type="ECO:0000256" key="18">
    <source>
        <dbReference type="ARBA" id="ARBA00023303"/>
    </source>
</evidence>
<name>A0A8T0EG60_ARGBR</name>
<keyword evidence="15" id="KW-0406">Ion transport</keyword>
<evidence type="ECO:0000256" key="1">
    <source>
        <dbReference type="ARBA" id="ARBA00004141"/>
    </source>
</evidence>
<dbReference type="InterPro" id="IPR036770">
    <property type="entry name" value="Ankyrin_rpt-contain_sf"/>
</dbReference>
<organism evidence="26 27">
    <name type="scientific">Argiope bruennichi</name>
    <name type="common">Wasp spider</name>
    <name type="synonym">Aranea bruennichi</name>
    <dbReference type="NCBI Taxonomy" id="94029"/>
    <lineage>
        <taxon>Eukaryota</taxon>
        <taxon>Metazoa</taxon>
        <taxon>Ecdysozoa</taxon>
        <taxon>Arthropoda</taxon>
        <taxon>Chelicerata</taxon>
        <taxon>Arachnida</taxon>
        <taxon>Araneae</taxon>
        <taxon>Araneomorphae</taxon>
        <taxon>Entelegynae</taxon>
        <taxon>Araneoidea</taxon>
        <taxon>Araneidae</taxon>
        <taxon>Argiope</taxon>
    </lineage>
</organism>
<dbReference type="Gene3D" id="1.20.58.390">
    <property type="entry name" value="Neurotransmitter-gated ion-channel transmembrane domain"/>
    <property type="match status" value="1"/>
</dbReference>
<dbReference type="Gene3D" id="1.25.40.20">
    <property type="entry name" value="Ankyrin repeat-containing domain"/>
    <property type="match status" value="2"/>
</dbReference>
<evidence type="ECO:0000313" key="26">
    <source>
        <dbReference type="EMBL" id="KAF8771630.1"/>
    </source>
</evidence>
<dbReference type="CDD" id="cd19049">
    <property type="entry name" value="LGIC_TM_anion"/>
    <property type="match status" value="1"/>
</dbReference>
<feature type="transmembrane region" description="Helical" evidence="23">
    <location>
        <begin position="867"/>
        <end position="886"/>
    </location>
</feature>
<dbReference type="Gene3D" id="1.25.40.10">
    <property type="entry name" value="Tetratricopeptide repeat domain"/>
    <property type="match status" value="2"/>
</dbReference>
<dbReference type="GO" id="GO:0006887">
    <property type="term" value="P:exocytosis"/>
    <property type="evidence" value="ECO:0007669"/>
    <property type="project" value="UniProtKB-KW"/>
</dbReference>
<dbReference type="PRINTS" id="PR01415">
    <property type="entry name" value="ANKYRIN"/>
</dbReference>
<dbReference type="SMART" id="SM00248">
    <property type="entry name" value="ANK"/>
    <property type="match status" value="7"/>
</dbReference>
<dbReference type="Pfam" id="PF02932">
    <property type="entry name" value="Neur_chan_memb"/>
    <property type="match status" value="1"/>
</dbReference>
<evidence type="ECO:0000256" key="17">
    <source>
        <dbReference type="ARBA" id="ARBA00023298"/>
    </source>
</evidence>
<keyword evidence="14 22" id="KW-0040">ANK repeat</keyword>
<dbReference type="PANTHER" id="PTHR24198">
    <property type="entry name" value="ANKYRIN REPEAT AND PROTEIN KINASE DOMAIN-CONTAINING PROTEIN"/>
    <property type="match status" value="1"/>
</dbReference>
<reference evidence="26" key="2">
    <citation type="submission" date="2020-06" db="EMBL/GenBank/DDBJ databases">
        <authorList>
            <person name="Sheffer M."/>
        </authorList>
    </citation>
    <scope>NUCLEOTIDE SEQUENCE</scope>
</reference>
<dbReference type="InterPro" id="IPR038050">
    <property type="entry name" value="Neuro_actylchol_rec"/>
</dbReference>
<protein>
    <recommendedName>
        <fullName evidence="21">Alpha-latrotoxin</fullName>
    </recommendedName>
</protein>
<proteinExistence type="inferred from homology"/>
<keyword evidence="9" id="KW-1052">Target cell membrane</keyword>
<keyword evidence="6" id="KW-1003">Cell membrane</keyword>
<dbReference type="InterPro" id="IPR036734">
    <property type="entry name" value="Neur_chan_lig-bd_sf"/>
</dbReference>
<keyword evidence="26" id="KW-0675">Receptor</keyword>
<evidence type="ECO:0000256" key="6">
    <source>
        <dbReference type="ARBA" id="ARBA00022475"/>
    </source>
</evidence>
<evidence type="ECO:0000256" key="9">
    <source>
        <dbReference type="ARBA" id="ARBA00022537"/>
    </source>
</evidence>
<dbReference type="GO" id="GO:0004888">
    <property type="term" value="F:transmembrane signaling receptor activity"/>
    <property type="evidence" value="ECO:0007669"/>
    <property type="project" value="InterPro"/>
</dbReference>
<feature type="domain" description="Neurotransmitter-gated ion-channel transmembrane" evidence="25">
    <location>
        <begin position="729"/>
        <end position="821"/>
    </location>
</feature>
<keyword evidence="11" id="KW-0528">Neurotoxin</keyword>
<dbReference type="Gene3D" id="2.70.170.10">
    <property type="entry name" value="Neurotransmitter-gated ion-channel ligand-binding domain"/>
    <property type="match status" value="1"/>
</dbReference>
<keyword evidence="8" id="KW-0964">Secreted</keyword>
<dbReference type="GO" id="GO:0005576">
    <property type="term" value="C:extracellular region"/>
    <property type="evidence" value="ECO:0007669"/>
    <property type="project" value="UniProtKB-SubCell"/>
</dbReference>
<dbReference type="InterPro" id="IPR006028">
    <property type="entry name" value="GABAA/Glycine_rcpt"/>
</dbReference>
<feature type="repeat" description="ANK" evidence="22">
    <location>
        <begin position="60"/>
        <end position="92"/>
    </location>
</feature>
<evidence type="ECO:0000256" key="13">
    <source>
        <dbReference type="ARBA" id="ARBA00023028"/>
    </source>
</evidence>
<keyword evidence="16 23" id="KW-0472">Membrane</keyword>
<comment type="subunit">
    <text evidence="20">Homotetramer in membranes.</text>
</comment>
<dbReference type="GO" id="GO:0005230">
    <property type="term" value="F:extracellular ligand-gated monoatomic ion channel activity"/>
    <property type="evidence" value="ECO:0007669"/>
    <property type="project" value="InterPro"/>
</dbReference>
<keyword evidence="27" id="KW-1185">Reference proteome</keyword>
<evidence type="ECO:0000259" key="25">
    <source>
        <dbReference type="Pfam" id="PF02932"/>
    </source>
</evidence>
<keyword evidence="5" id="KW-0813">Transport</keyword>
<feature type="domain" description="Neurotransmitter-gated ion-channel ligand-binding" evidence="24">
    <location>
        <begin position="632"/>
        <end position="721"/>
    </location>
</feature>
<evidence type="ECO:0000256" key="2">
    <source>
        <dbReference type="ARBA" id="ARBA00004175"/>
    </source>
</evidence>
<keyword evidence="23" id="KW-0812">Transmembrane</keyword>
<dbReference type="InterPro" id="IPR002110">
    <property type="entry name" value="Ankyrin_rpt"/>
</dbReference>
<keyword evidence="18" id="KW-0407">Ion channel</keyword>
<keyword evidence="10" id="KW-0800">Toxin</keyword>
<dbReference type="Pfam" id="PF00023">
    <property type="entry name" value="Ank"/>
    <property type="match status" value="1"/>
</dbReference>
<dbReference type="SUPFAM" id="SSF90112">
    <property type="entry name" value="Neurotransmitter-gated ion-channel transmembrane pore"/>
    <property type="match status" value="1"/>
</dbReference>
<evidence type="ECO:0000256" key="15">
    <source>
        <dbReference type="ARBA" id="ARBA00023065"/>
    </source>
</evidence>
<dbReference type="GO" id="GO:0044231">
    <property type="term" value="C:host cell presynaptic membrane"/>
    <property type="evidence" value="ECO:0007669"/>
    <property type="project" value="UniProtKB-KW"/>
</dbReference>
<evidence type="ECO:0000259" key="24">
    <source>
        <dbReference type="Pfam" id="PF02931"/>
    </source>
</evidence>
<dbReference type="EMBL" id="JABXBU010002228">
    <property type="protein sequence ID" value="KAF8771630.1"/>
    <property type="molecule type" value="Genomic_DNA"/>
</dbReference>
<dbReference type="Pfam" id="PF13424">
    <property type="entry name" value="TPR_12"/>
    <property type="match status" value="2"/>
</dbReference>
<dbReference type="GO" id="GO:0044218">
    <property type="term" value="C:other organism cell membrane"/>
    <property type="evidence" value="ECO:0007669"/>
    <property type="project" value="UniProtKB-KW"/>
</dbReference>
<evidence type="ECO:0000256" key="10">
    <source>
        <dbReference type="ARBA" id="ARBA00022656"/>
    </source>
</evidence>
<evidence type="ECO:0000256" key="4">
    <source>
        <dbReference type="ARBA" id="ARBA00004613"/>
    </source>
</evidence>
<evidence type="ECO:0000313" key="27">
    <source>
        <dbReference type="Proteomes" id="UP000807504"/>
    </source>
</evidence>
<dbReference type="PROSITE" id="PS00236">
    <property type="entry name" value="NEUROTR_ION_CHANNEL"/>
    <property type="match status" value="1"/>
</dbReference>
<dbReference type="InterPro" id="IPR006202">
    <property type="entry name" value="Neur_chan_lig-bd"/>
</dbReference>
<accession>A0A8T0EG60</accession>
<dbReference type="Pfam" id="PF02931">
    <property type="entry name" value="Neur_chan_LBD"/>
    <property type="match status" value="1"/>
</dbReference>
<evidence type="ECO:0000256" key="8">
    <source>
        <dbReference type="ARBA" id="ARBA00022525"/>
    </source>
</evidence>
<dbReference type="InterPro" id="IPR006029">
    <property type="entry name" value="Neurotrans-gated_channel_TM"/>
</dbReference>
<evidence type="ECO:0000256" key="23">
    <source>
        <dbReference type="SAM" id="Phobius"/>
    </source>
</evidence>
<keyword evidence="17" id="KW-1053">Target membrane</keyword>
<evidence type="ECO:0000256" key="19">
    <source>
        <dbReference type="ARBA" id="ARBA00049657"/>
    </source>
</evidence>
<dbReference type="AlphaFoldDB" id="A0A8T0EG60"/>
<dbReference type="Proteomes" id="UP000807504">
    <property type="component" value="Unassembled WGS sequence"/>
</dbReference>
<dbReference type="GO" id="GO:0005254">
    <property type="term" value="F:chloride channel activity"/>
    <property type="evidence" value="ECO:0007669"/>
    <property type="project" value="UniProtKB-ARBA"/>
</dbReference>
<dbReference type="SUPFAM" id="SSF63712">
    <property type="entry name" value="Nicotinic receptor ligand binding domain-like"/>
    <property type="match status" value="1"/>
</dbReference>
<feature type="repeat" description="ANK" evidence="22">
    <location>
        <begin position="185"/>
        <end position="217"/>
    </location>
</feature>
<evidence type="ECO:0000256" key="3">
    <source>
        <dbReference type="ARBA" id="ARBA00004236"/>
    </source>
</evidence>
<dbReference type="InterPro" id="IPR011990">
    <property type="entry name" value="TPR-like_helical_dom_sf"/>
</dbReference>
<keyword evidence="7" id="KW-0268">Exocytosis</keyword>
<dbReference type="GO" id="GO:0099095">
    <property type="term" value="F:ligand-gated monoatomic anion channel activity"/>
    <property type="evidence" value="ECO:0007669"/>
    <property type="project" value="UniProtKB-ARBA"/>
</dbReference>
<evidence type="ECO:0000256" key="22">
    <source>
        <dbReference type="PROSITE-ProRule" id="PRU00023"/>
    </source>
</evidence>
<evidence type="ECO:0000256" key="11">
    <source>
        <dbReference type="ARBA" id="ARBA00022699"/>
    </source>
</evidence>
<evidence type="ECO:0000256" key="20">
    <source>
        <dbReference type="ARBA" id="ARBA00049715"/>
    </source>
</evidence>
<reference evidence="26" key="1">
    <citation type="journal article" date="2020" name="bioRxiv">
        <title>Chromosome-level reference genome of the European wasp spider Argiope bruennichi: a resource for studies on range expansion and evolutionary adaptation.</title>
        <authorList>
            <person name="Sheffer M.M."/>
            <person name="Hoppe A."/>
            <person name="Krehenwinkel H."/>
            <person name="Uhl G."/>
            <person name="Kuss A.W."/>
            <person name="Jensen L."/>
            <person name="Jensen C."/>
            <person name="Gillespie R.G."/>
            <person name="Hoff K.J."/>
            <person name="Prost S."/>
        </authorList>
    </citation>
    <scope>NUCLEOTIDE SEQUENCE</scope>
</reference>
<feature type="repeat" description="ANK" evidence="22">
    <location>
        <begin position="27"/>
        <end position="59"/>
    </location>
</feature>
<feature type="repeat" description="ANK" evidence="22">
    <location>
        <begin position="1"/>
        <end position="26"/>
    </location>
</feature>
<dbReference type="InterPro" id="IPR018000">
    <property type="entry name" value="Neurotransmitter_ion_chnl_CS"/>
</dbReference>
<evidence type="ECO:0000256" key="12">
    <source>
        <dbReference type="ARBA" id="ARBA00022737"/>
    </source>
</evidence>
<feature type="transmembrane region" description="Helical" evidence="23">
    <location>
        <begin position="787"/>
        <end position="809"/>
    </location>
</feature>